<protein>
    <submittedName>
        <fullName evidence="3">IS3 family transposase ISHahy5</fullName>
    </submittedName>
</protein>
<dbReference type="Pfam" id="PF00665">
    <property type="entry name" value="rve"/>
    <property type="match status" value="1"/>
</dbReference>
<dbReference type="EMBL" id="CAKJTJ010000016">
    <property type="protein sequence ID" value="CAG9622036.1"/>
    <property type="molecule type" value="Genomic_DNA"/>
</dbReference>
<accession>A0ABN8AA19</accession>
<proteinExistence type="predicted"/>
<dbReference type="Proteomes" id="UP000789833">
    <property type="component" value="Unassembled WGS sequence"/>
</dbReference>
<sequence>MSTSGYYLYVKRLDREETERERWRKHIDERILYHFADNLEAYGSVRIHRMLVQKDKIMVSSKTVANRMRALGLFATPPKIYTVTTDSNHTNRTYNNKLNRQFNPDAPNKVWVTDITYIPTHEGFLYVNPILDLFGRKVISYAMDDKMDRSLPLRALREAIKLRQPKEGWIHHSDKGAQYCSHDYMDELKDAKAKISMSRKGTPYDNACAESFFASLKKEYLNKFIFKTKAEAMGAVQLYVEFYNRKRIHSTLEYATPNEYEMAYYKAQREHANPTPLTSA</sequence>
<name>A0ABN8AA19_9BACI</name>
<dbReference type="InterPro" id="IPR001584">
    <property type="entry name" value="Integrase_cat-core"/>
</dbReference>
<dbReference type="NCBIfam" id="NF033516">
    <property type="entry name" value="transpos_IS3"/>
    <property type="match status" value="1"/>
</dbReference>
<dbReference type="InterPro" id="IPR050900">
    <property type="entry name" value="Transposase_IS3/IS150/IS904"/>
</dbReference>
<feature type="domain" description="Integrase catalytic" evidence="2">
    <location>
        <begin position="103"/>
        <end position="265"/>
    </location>
</feature>
<dbReference type="SUPFAM" id="SSF53098">
    <property type="entry name" value="Ribonuclease H-like"/>
    <property type="match status" value="1"/>
</dbReference>
<evidence type="ECO:0000259" key="2">
    <source>
        <dbReference type="PROSITE" id="PS50994"/>
    </source>
</evidence>
<evidence type="ECO:0000313" key="3">
    <source>
        <dbReference type="EMBL" id="CAG9622036.1"/>
    </source>
</evidence>
<keyword evidence="4" id="KW-1185">Reference proteome</keyword>
<dbReference type="InterPro" id="IPR048020">
    <property type="entry name" value="Transpos_IS3"/>
</dbReference>
<comment type="caution">
    <text evidence="3">The sequence shown here is derived from an EMBL/GenBank/DDBJ whole genome shotgun (WGS) entry which is preliminary data.</text>
</comment>
<reference evidence="3 4" key="1">
    <citation type="submission" date="2021-10" db="EMBL/GenBank/DDBJ databases">
        <authorList>
            <person name="Criscuolo A."/>
        </authorList>
    </citation>
    <scope>NUCLEOTIDE SEQUENCE [LARGE SCALE GENOMIC DNA]</scope>
    <source>
        <strain evidence="4">CIP 111883</strain>
    </source>
</reference>
<dbReference type="PROSITE" id="PS50994">
    <property type="entry name" value="INTEGRASE"/>
    <property type="match status" value="1"/>
</dbReference>
<dbReference type="PANTHER" id="PTHR46889:SF4">
    <property type="entry name" value="TRANSPOSASE INSO FOR INSERTION SEQUENCE ELEMENT IS911B-RELATED"/>
    <property type="match status" value="1"/>
</dbReference>
<evidence type="ECO:0000313" key="4">
    <source>
        <dbReference type="Proteomes" id="UP000789833"/>
    </source>
</evidence>
<gene>
    <name evidence="3" type="ORF">BACCIP111883_02827</name>
</gene>
<evidence type="ECO:0000256" key="1">
    <source>
        <dbReference type="ARBA" id="ARBA00002286"/>
    </source>
</evidence>
<dbReference type="PANTHER" id="PTHR46889">
    <property type="entry name" value="TRANSPOSASE INSF FOR INSERTION SEQUENCE IS3B-RELATED"/>
    <property type="match status" value="1"/>
</dbReference>
<dbReference type="InterPro" id="IPR036397">
    <property type="entry name" value="RNaseH_sf"/>
</dbReference>
<dbReference type="InterPro" id="IPR012337">
    <property type="entry name" value="RNaseH-like_sf"/>
</dbReference>
<organism evidence="3 4">
    <name type="scientific">Sutcliffiella rhizosphaerae</name>
    <dbReference type="NCBI Taxonomy" id="2880967"/>
    <lineage>
        <taxon>Bacteria</taxon>
        <taxon>Bacillati</taxon>
        <taxon>Bacillota</taxon>
        <taxon>Bacilli</taxon>
        <taxon>Bacillales</taxon>
        <taxon>Bacillaceae</taxon>
        <taxon>Sutcliffiella</taxon>
    </lineage>
</organism>
<dbReference type="Pfam" id="PF13333">
    <property type="entry name" value="rve_2"/>
    <property type="match status" value="1"/>
</dbReference>
<dbReference type="Gene3D" id="3.30.420.10">
    <property type="entry name" value="Ribonuclease H-like superfamily/Ribonuclease H"/>
    <property type="match status" value="1"/>
</dbReference>
<dbReference type="InterPro" id="IPR025948">
    <property type="entry name" value="HTH-like_dom"/>
</dbReference>
<dbReference type="Pfam" id="PF13276">
    <property type="entry name" value="HTH_21"/>
    <property type="match status" value="1"/>
</dbReference>
<comment type="function">
    <text evidence="1">Involved in the transposition of the insertion sequence.</text>
</comment>